<accession>A0ABD3P652</accession>
<dbReference type="Proteomes" id="UP001530315">
    <property type="component" value="Unassembled WGS sequence"/>
</dbReference>
<reference evidence="1 2" key="1">
    <citation type="submission" date="2024-10" db="EMBL/GenBank/DDBJ databases">
        <title>Updated reference genomes for cyclostephanoid diatoms.</title>
        <authorList>
            <person name="Roberts W.R."/>
            <person name="Alverson A.J."/>
        </authorList>
    </citation>
    <scope>NUCLEOTIDE SEQUENCE [LARGE SCALE GENOMIC DNA]</scope>
    <source>
        <strain evidence="1 2">AJA276-08</strain>
    </source>
</reference>
<name>A0ABD3P652_9STRA</name>
<evidence type="ECO:0000313" key="1">
    <source>
        <dbReference type="EMBL" id="KAL3783232.1"/>
    </source>
</evidence>
<gene>
    <name evidence="1" type="ORF">ACHAW5_005567</name>
</gene>
<organism evidence="1 2">
    <name type="scientific">Stephanodiscus triporus</name>
    <dbReference type="NCBI Taxonomy" id="2934178"/>
    <lineage>
        <taxon>Eukaryota</taxon>
        <taxon>Sar</taxon>
        <taxon>Stramenopiles</taxon>
        <taxon>Ochrophyta</taxon>
        <taxon>Bacillariophyta</taxon>
        <taxon>Coscinodiscophyceae</taxon>
        <taxon>Thalassiosirophycidae</taxon>
        <taxon>Stephanodiscales</taxon>
        <taxon>Stephanodiscaceae</taxon>
        <taxon>Stephanodiscus</taxon>
    </lineage>
</organism>
<proteinExistence type="predicted"/>
<protein>
    <submittedName>
        <fullName evidence="1">Uncharacterized protein</fullName>
    </submittedName>
</protein>
<dbReference type="AlphaFoldDB" id="A0ABD3P652"/>
<dbReference type="EMBL" id="JALLAZ020000982">
    <property type="protein sequence ID" value="KAL3783232.1"/>
    <property type="molecule type" value="Genomic_DNA"/>
</dbReference>
<evidence type="ECO:0000313" key="2">
    <source>
        <dbReference type="Proteomes" id="UP001530315"/>
    </source>
</evidence>
<comment type="caution">
    <text evidence="1">The sequence shown here is derived from an EMBL/GenBank/DDBJ whole genome shotgun (WGS) entry which is preliminary data.</text>
</comment>
<keyword evidence="2" id="KW-1185">Reference proteome</keyword>
<sequence length="168" mass="18071">MATDRHHARRLSTGTPRSTSAAMPFFHTASALHVNKAGINDYLLCTAGHGDIGAALVQMCADLNDNDGDGPPSRPTLVNGYTQVYISRDAILPHRVSPAIKTRQSSMSSRCMGVVSDTVEHDYYNESHTNTSLVPLTSSLMNALHRLTEQAQDSSGQICIGLIKSAFS</sequence>